<evidence type="ECO:0000256" key="1">
    <source>
        <dbReference type="PROSITE-ProRule" id="PRU00023"/>
    </source>
</evidence>
<dbReference type="Proteomes" id="UP000663852">
    <property type="component" value="Unassembled WGS sequence"/>
</dbReference>
<comment type="caution">
    <text evidence="3">The sequence shown here is derived from an EMBL/GenBank/DDBJ whole genome shotgun (WGS) entry which is preliminary data.</text>
</comment>
<dbReference type="Proteomes" id="UP000663828">
    <property type="component" value="Unassembled WGS sequence"/>
</dbReference>
<feature type="repeat" description="ANK" evidence="1">
    <location>
        <begin position="525"/>
        <end position="557"/>
    </location>
</feature>
<evidence type="ECO:0000313" key="4">
    <source>
        <dbReference type="EMBL" id="CAF0783848.1"/>
    </source>
</evidence>
<gene>
    <name evidence="4" type="ORF">EDS130_LOCUS3982</name>
    <name evidence="3" type="ORF">XAT740_LOCUS1461</name>
</gene>
<dbReference type="PROSITE" id="PS50088">
    <property type="entry name" value="ANK_REPEAT"/>
    <property type="match status" value="5"/>
</dbReference>
<feature type="repeat" description="ANK" evidence="1">
    <location>
        <begin position="80"/>
        <end position="112"/>
    </location>
</feature>
<dbReference type="EMBL" id="CAJNOR010000045">
    <property type="protein sequence ID" value="CAF0771204.1"/>
    <property type="molecule type" value="Genomic_DNA"/>
</dbReference>
<keyword evidence="1" id="KW-0040">ANK repeat</keyword>
<feature type="repeat" description="ANK" evidence="1">
    <location>
        <begin position="186"/>
        <end position="218"/>
    </location>
</feature>
<dbReference type="Gene3D" id="1.25.40.20">
    <property type="entry name" value="Ankyrin repeat-containing domain"/>
    <property type="match status" value="3"/>
</dbReference>
<dbReference type="SUPFAM" id="SSF48403">
    <property type="entry name" value="Ankyrin repeat"/>
    <property type="match status" value="2"/>
</dbReference>
<dbReference type="Pfam" id="PF12796">
    <property type="entry name" value="Ank_2"/>
    <property type="match status" value="3"/>
</dbReference>
<proteinExistence type="predicted"/>
<feature type="compositionally biased region" description="Basic residues" evidence="2">
    <location>
        <begin position="653"/>
        <end position="667"/>
    </location>
</feature>
<dbReference type="AlphaFoldDB" id="A0A813QS24"/>
<keyword evidence="5" id="KW-1185">Reference proteome</keyword>
<evidence type="ECO:0000313" key="5">
    <source>
        <dbReference type="Proteomes" id="UP000663828"/>
    </source>
</evidence>
<protein>
    <submittedName>
        <fullName evidence="3">Uncharacterized protein</fullName>
    </submittedName>
</protein>
<dbReference type="InterPro" id="IPR036770">
    <property type="entry name" value="Ankyrin_rpt-contain_sf"/>
</dbReference>
<feature type="repeat" description="ANK" evidence="1">
    <location>
        <begin position="47"/>
        <end position="79"/>
    </location>
</feature>
<sequence>MTIAHTAVELAQIRKLLYAVRTSNYDQVYRICQKGVHGIVNFNHPTDGETLLLVAVQKNDESMIQFLLHLGAHPDRTDFKRRTPLMHAVERGHIEAVGTLLNANAKTNIRDLEGQDVLFYCLSDGTYRQQECFSMIMSKCTPGVNGITEIGKPLLVAACEKGATAEKICLTLIERGADINAIDKTTGQTALHAACASGLIKVVRELLQRKANVNARDIQQQTPAHVAVTSKTFDLLPILSAYNARFDLADQSLNTPVHLAAMLNQGKAIKFMVQRGGTTRTKNINNQLPMKLAKLHKSKDAKKNIRLVEKKHYNRRIFSTKSNADRDYKLQFYDWLQERSDRLLRRFQQIENSTTHRITSTDFKQIIAEEGFTQITSDDLNDLIVLHETNPNEIDYQTFISGKLFIEKSFLMRVFADRNKKKKKKKKKKTKKQVPIPIAIRDEGPRTAKGKPPLVYVKKHQFITDQNRFSRDQIPTHMINDDSVHYIDKIDPQFVHISNAVYRGDLHTLIDAFKSGVSVNIRDKFYKTPLMIAAANGDLETTKFLLENGANVHLEDQFKWTALHHAAHSAQLGVVRALVDAGAMINHESITLATPLSRAIESSAFNVVDYLLQKRANVRHENLTQRNLLDLATDFASPQVFDLVRTAYERKGKQQSKSRRRPNKNTKKVKEAEPLSTTIKPVKLEAPLPVQGCLLSDEKRLLSSNNLFPSITYHPLTNWTDQPTTSELLDKKFNLRQQFTSNIDFPNYKQALLANAEAKLERLNKLKT</sequence>
<organism evidence="3 5">
    <name type="scientific">Adineta ricciae</name>
    <name type="common">Rotifer</name>
    <dbReference type="NCBI Taxonomy" id="249248"/>
    <lineage>
        <taxon>Eukaryota</taxon>
        <taxon>Metazoa</taxon>
        <taxon>Spiralia</taxon>
        <taxon>Gnathifera</taxon>
        <taxon>Rotifera</taxon>
        <taxon>Eurotatoria</taxon>
        <taxon>Bdelloidea</taxon>
        <taxon>Adinetida</taxon>
        <taxon>Adinetidae</taxon>
        <taxon>Adineta</taxon>
    </lineage>
</organism>
<dbReference type="PANTHER" id="PTHR24127:SF1">
    <property type="entry name" value="ANKYRIN REPEAT AND EF-HAND DOMAIN-CONTAINING PROTEIN 1"/>
    <property type="match status" value="1"/>
</dbReference>
<name>A0A813QS24_ADIRI</name>
<reference evidence="3" key="1">
    <citation type="submission" date="2021-02" db="EMBL/GenBank/DDBJ databases">
        <authorList>
            <person name="Nowell W R."/>
        </authorList>
    </citation>
    <scope>NUCLEOTIDE SEQUENCE</scope>
</reference>
<dbReference type="PANTHER" id="PTHR24127">
    <property type="entry name" value="ANKYRIN REPEAT AND EF-HAND DOMAIN-CONTAINING PROTEIN 1"/>
    <property type="match status" value="1"/>
</dbReference>
<evidence type="ECO:0000313" key="3">
    <source>
        <dbReference type="EMBL" id="CAF0771204.1"/>
    </source>
</evidence>
<dbReference type="OrthoDB" id="539213at2759"/>
<accession>A0A813QS24</accession>
<dbReference type="PROSITE" id="PS50297">
    <property type="entry name" value="ANK_REP_REGION"/>
    <property type="match status" value="5"/>
</dbReference>
<evidence type="ECO:0000256" key="2">
    <source>
        <dbReference type="SAM" id="MobiDB-lite"/>
    </source>
</evidence>
<dbReference type="SMART" id="SM00248">
    <property type="entry name" value="ANK"/>
    <property type="match status" value="9"/>
</dbReference>
<dbReference type="InterPro" id="IPR002110">
    <property type="entry name" value="Ankyrin_rpt"/>
</dbReference>
<feature type="repeat" description="ANK" evidence="1">
    <location>
        <begin position="558"/>
        <end position="590"/>
    </location>
</feature>
<dbReference type="EMBL" id="CAJNOJ010000010">
    <property type="protein sequence ID" value="CAF0783848.1"/>
    <property type="molecule type" value="Genomic_DNA"/>
</dbReference>
<dbReference type="InterPro" id="IPR052801">
    <property type="entry name" value="Ankyrin-EF-hand"/>
</dbReference>
<feature type="region of interest" description="Disordered" evidence="2">
    <location>
        <begin position="651"/>
        <end position="675"/>
    </location>
</feature>